<evidence type="ECO:0000313" key="1">
    <source>
        <dbReference type="EMBL" id="JAE16195.1"/>
    </source>
</evidence>
<protein>
    <submittedName>
        <fullName evidence="1">Uncharacterized protein</fullName>
    </submittedName>
</protein>
<proteinExistence type="predicted"/>
<dbReference type="AlphaFoldDB" id="A0A0A9FTK6"/>
<name>A0A0A9FTK6_ARUDO</name>
<organism evidence="1">
    <name type="scientific">Arundo donax</name>
    <name type="common">Giant reed</name>
    <name type="synonym">Donax arundinaceus</name>
    <dbReference type="NCBI Taxonomy" id="35708"/>
    <lineage>
        <taxon>Eukaryota</taxon>
        <taxon>Viridiplantae</taxon>
        <taxon>Streptophyta</taxon>
        <taxon>Embryophyta</taxon>
        <taxon>Tracheophyta</taxon>
        <taxon>Spermatophyta</taxon>
        <taxon>Magnoliopsida</taxon>
        <taxon>Liliopsida</taxon>
        <taxon>Poales</taxon>
        <taxon>Poaceae</taxon>
        <taxon>PACMAD clade</taxon>
        <taxon>Arundinoideae</taxon>
        <taxon>Arundineae</taxon>
        <taxon>Arundo</taxon>
    </lineage>
</organism>
<dbReference type="EMBL" id="GBRH01181701">
    <property type="protein sequence ID" value="JAE16195.1"/>
    <property type="molecule type" value="Transcribed_RNA"/>
</dbReference>
<reference evidence="1" key="2">
    <citation type="journal article" date="2015" name="Data Brief">
        <title>Shoot transcriptome of the giant reed, Arundo donax.</title>
        <authorList>
            <person name="Barrero R.A."/>
            <person name="Guerrero F.D."/>
            <person name="Moolhuijzen P."/>
            <person name="Goolsby J.A."/>
            <person name="Tidwell J."/>
            <person name="Bellgard S.E."/>
            <person name="Bellgard M.I."/>
        </authorList>
    </citation>
    <scope>NUCLEOTIDE SEQUENCE</scope>
    <source>
        <tissue evidence="1">Shoot tissue taken approximately 20 cm above the soil surface</tissue>
    </source>
</reference>
<reference evidence="1" key="1">
    <citation type="submission" date="2014-09" db="EMBL/GenBank/DDBJ databases">
        <authorList>
            <person name="Magalhaes I.L.F."/>
            <person name="Oliveira U."/>
            <person name="Santos F.R."/>
            <person name="Vidigal T.H.D.A."/>
            <person name="Brescovit A.D."/>
            <person name="Santos A.J."/>
        </authorList>
    </citation>
    <scope>NUCLEOTIDE SEQUENCE</scope>
    <source>
        <tissue evidence="1">Shoot tissue taken approximately 20 cm above the soil surface</tissue>
    </source>
</reference>
<sequence>MCCLDILPCDNKTKPKLAAIIQ</sequence>
<accession>A0A0A9FTK6</accession>